<dbReference type="EMBL" id="LLXZ01000016">
    <property type="protein sequence ID" value="KRR14123.1"/>
    <property type="molecule type" value="Genomic_DNA"/>
</dbReference>
<feature type="transmembrane region" description="Helical" evidence="1">
    <location>
        <begin position="148"/>
        <end position="174"/>
    </location>
</feature>
<keyword evidence="1" id="KW-0812">Transmembrane</keyword>
<dbReference type="AlphaFoldDB" id="A0A0R3M2F3"/>
<organism evidence="2 3">
    <name type="scientific">Bradyrhizobium jicamae</name>
    <dbReference type="NCBI Taxonomy" id="280332"/>
    <lineage>
        <taxon>Bacteria</taxon>
        <taxon>Pseudomonadati</taxon>
        <taxon>Pseudomonadota</taxon>
        <taxon>Alphaproteobacteria</taxon>
        <taxon>Hyphomicrobiales</taxon>
        <taxon>Nitrobacteraceae</taxon>
        <taxon>Bradyrhizobium</taxon>
    </lineage>
</organism>
<evidence type="ECO:0000256" key="1">
    <source>
        <dbReference type="SAM" id="Phobius"/>
    </source>
</evidence>
<proteinExistence type="predicted"/>
<dbReference type="STRING" id="280332.CQ12_35115"/>
<feature type="transmembrane region" description="Helical" evidence="1">
    <location>
        <begin position="124"/>
        <end position="141"/>
    </location>
</feature>
<feature type="transmembrane region" description="Helical" evidence="1">
    <location>
        <begin position="87"/>
        <end position="104"/>
    </location>
</feature>
<feature type="transmembrane region" description="Helical" evidence="1">
    <location>
        <begin position="60"/>
        <end position="80"/>
    </location>
</feature>
<evidence type="ECO:0000313" key="2">
    <source>
        <dbReference type="EMBL" id="KRR14123.1"/>
    </source>
</evidence>
<name>A0A0R3M2F3_9BRAD</name>
<evidence type="ECO:0000313" key="3">
    <source>
        <dbReference type="Proteomes" id="UP000050863"/>
    </source>
</evidence>
<comment type="caution">
    <text evidence="2">The sequence shown here is derived from an EMBL/GenBank/DDBJ whole genome shotgun (WGS) entry which is preliminary data.</text>
</comment>
<gene>
    <name evidence="2" type="ORF">CQ12_35115</name>
</gene>
<dbReference type="RefSeq" id="WP_057833998.1">
    <property type="nucleotide sequence ID" value="NZ_LLXZ01000016.1"/>
</dbReference>
<protein>
    <submittedName>
        <fullName evidence="2">Uncharacterized protein</fullName>
    </submittedName>
</protein>
<dbReference type="Proteomes" id="UP000050863">
    <property type="component" value="Unassembled WGS sequence"/>
</dbReference>
<dbReference type="OrthoDB" id="8225689at2"/>
<feature type="transmembrane region" description="Helical" evidence="1">
    <location>
        <begin position="21"/>
        <end position="40"/>
    </location>
</feature>
<sequence length="176" mass="18380">MTSATTLPDAASVPARPPRLLGLYLLLIIMAAIEAFEGLSHAPMLFGDMSAIPGPGLGGAIVKTYVASHPLLALAALAFATVGRLRYAIIALGALVLMNWLNYMPSVVRHGLDFGGLSTFQTPVQIIAFPLMGACAIALAARQERLGLAALLVSIPTLFDVLAVVAFGISVFLYGF</sequence>
<accession>A0A0R3M2F3</accession>
<keyword evidence="3" id="KW-1185">Reference proteome</keyword>
<keyword evidence="1" id="KW-1133">Transmembrane helix</keyword>
<keyword evidence="1" id="KW-0472">Membrane</keyword>
<reference evidence="2 3" key="1">
    <citation type="submission" date="2014-03" db="EMBL/GenBank/DDBJ databases">
        <title>Bradyrhizobium valentinum sp. nov., isolated from effective nodules of Lupinus mariae-josephae, a lupine endemic of basic-lime soils in Eastern Spain.</title>
        <authorList>
            <person name="Duran D."/>
            <person name="Rey L."/>
            <person name="Navarro A."/>
            <person name="Busquets A."/>
            <person name="Imperial J."/>
            <person name="Ruiz-Argueso T."/>
        </authorList>
    </citation>
    <scope>NUCLEOTIDE SEQUENCE [LARGE SCALE GENOMIC DNA]</scope>
    <source>
        <strain evidence="2 3">PAC68</strain>
    </source>
</reference>